<dbReference type="RefSeq" id="WP_134673326.1">
    <property type="nucleotide sequence ID" value="NZ_CP039383.2"/>
</dbReference>
<proteinExistence type="predicted"/>
<dbReference type="Proteomes" id="UP000298681">
    <property type="component" value="Unassembled WGS sequence"/>
</dbReference>
<evidence type="ECO:0000313" key="1">
    <source>
        <dbReference type="EMBL" id="TKS53942.1"/>
    </source>
</evidence>
<dbReference type="AlphaFoldDB" id="A0A4Z1R335"/>
<gene>
    <name evidence="1" type="ORF">E4582_03590</name>
</gene>
<keyword evidence="2" id="KW-1185">Reference proteome</keyword>
<evidence type="ECO:0000313" key="2">
    <source>
        <dbReference type="Proteomes" id="UP000298681"/>
    </source>
</evidence>
<dbReference type="EMBL" id="SPUH01000001">
    <property type="protein sequence ID" value="TKS53942.1"/>
    <property type="molecule type" value="Genomic_DNA"/>
</dbReference>
<evidence type="ECO:0008006" key="3">
    <source>
        <dbReference type="Google" id="ProtNLM"/>
    </source>
</evidence>
<dbReference type="OrthoDB" id="5975043at2"/>
<comment type="caution">
    <text evidence="1">The sequence shown here is derived from an EMBL/GenBank/DDBJ whole genome shotgun (WGS) entry which is preliminary data.</text>
</comment>
<sequence>MNTQSLLAAAVGALIALATGPVAAQDMIPAEQAVRHVGKSGMVCGRVDRARHAQNTEGEPTFLYMGGTFPRHTFSARIPGSIRGNFRPSPEELQGKDICVVGNIQRDASRAEIAVSSPSNIKLADIR</sequence>
<name>A0A4Z1R335_9GAMM</name>
<organism evidence="1 2">
    <name type="scientific">Luteimonas yindakuii</name>
    <dbReference type="NCBI Taxonomy" id="2565782"/>
    <lineage>
        <taxon>Bacteria</taxon>
        <taxon>Pseudomonadati</taxon>
        <taxon>Pseudomonadota</taxon>
        <taxon>Gammaproteobacteria</taxon>
        <taxon>Lysobacterales</taxon>
        <taxon>Lysobacteraceae</taxon>
        <taxon>Luteimonas</taxon>
    </lineage>
</organism>
<protein>
    <recommendedName>
        <fullName evidence="3">DNA-binding protein</fullName>
    </recommendedName>
</protein>
<reference evidence="1 2" key="1">
    <citation type="submission" date="2019-01" db="EMBL/GenBank/DDBJ databases">
        <authorList>
            <person name="Zhang S."/>
        </authorList>
    </citation>
    <scope>NUCLEOTIDE SEQUENCE [LARGE SCALE GENOMIC DNA]</scope>
    <source>
        <strain evidence="1 2">1626</strain>
    </source>
</reference>
<accession>A0A4Z1R335</accession>